<feature type="domain" description="Flavodoxin" evidence="1">
    <location>
        <begin position="3"/>
        <end position="116"/>
    </location>
</feature>
<protein>
    <recommendedName>
        <fullName evidence="1">Flavodoxin domain-containing protein</fullName>
    </recommendedName>
</protein>
<dbReference type="InterPro" id="IPR029039">
    <property type="entry name" value="Flavoprotein-like_sf"/>
</dbReference>
<evidence type="ECO:0000313" key="2">
    <source>
        <dbReference type="EMBL" id="HED31177.1"/>
    </source>
</evidence>
<dbReference type="InterPro" id="IPR026816">
    <property type="entry name" value="Flavodoxin_dom"/>
</dbReference>
<accession>A0A831WPG0</accession>
<dbReference type="EMBL" id="DSBW01000130">
    <property type="protein sequence ID" value="HED31177.1"/>
    <property type="molecule type" value="Genomic_DNA"/>
</dbReference>
<dbReference type="Pfam" id="PF12724">
    <property type="entry name" value="Flavodoxin_5"/>
    <property type="match status" value="1"/>
</dbReference>
<name>A0A831WPG0_PROAE</name>
<proteinExistence type="predicted"/>
<evidence type="ECO:0000259" key="1">
    <source>
        <dbReference type="Pfam" id="PF12724"/>
    </source>
</evidence>
<sequence length="155" mass="17471">MNQNIDLLDIEHITCSDTLDSYDSFIVGSGIWISGVHPKILEFLQAGRKKLADRLLATFIVCGTEGRSGMERELIDSYLSRLHSPLKEVPPLSKVLGGRLVVEKLSEQDRKALEMFYTTYLNSQLHSWDRTDPLKAELLGKDIMHLHGNTFNAVS</sequence>
<dbReference type="Proteomes" id="UP000886335">
    <property type="component" value="Unassembled WGS sequence"/>
</dbReference>
<reference evidence="2" key="1">
    <citation type="journal article" date="2020" name="mSystems">
        <title>Genome- and Community-Level Interaction Insights into Carbon Utilization and Element Cycling Functions of Hydrothermarchaeota in Hydrothermal Sediment.</title>
        <authorList>
            <person name="Zhou Z."/>
            <person name="Liu Y."/>
            <person name="Xu W."/>
            <person name="Pan J."/>
            <person name="Luo Z.H."/>
            <person name="Li M."/>
        </authorList>
    </citation>
    <scope>NUCLEOTIDE SEQUENCE [LARGE SCALE GENOMIC DNA]</scope>
    <source>
        <strain evidence="2">SpSt-1181</strain>
    </source>
</reference>
<organism evidence="2">
    <name type="scientific">Prosthecochloris aestuarii</name>
    <dbReference type="NCBI Taxonomy" id="1102"/>
    <lineage>
        <taxon>Bacteria</taxon>
        <taxon>Pseudomonadati</taxon>
        <taxon>Chlorobiota</taxon>
        <taxon>Chlorobiia</taxon>
        <taxon>Chlorobiales</taxon>
        <taxon>Chlorobiaceae</taxon>
        <taxon>Prosthecochloris</taxon>
    </lineage>
</organism>
<gene>
    <name evidence="2" type="ORF">ENN50_05760</name>
</gene>
<dbReference type="AlphaFoldDB" id="A0A831WPG0"/>
<dbReference type="SUPFAM" id="SSF52218">
    <property type="entry name" value="Flavoproteins"/>
    <property type="match status" value="1"/>
</dbReference>
<dbReference type="Gene3D" id="3.40.50.360">
    <property type="match status" value="1"/>
</dbReference>
<comment type="caution">
    <text evidence="2">The sequence shown here is derived from an EMBL/GenBank/DDBJ whole genome shotgun (WGS) entry which is preliminary data.</text>
</comment>